<dbReference type="PANTHER" id="PTHR36455">
    <property type="match status" value="1"/>
</dbReference>
<gene>
    <name evidence="1" type="ORF">CR103_05340</name>
</gene>
<dbReference type="NCBIfam" id="NF033819">
    <property type="entry name" value="IS66_TnpB"/>
    <property type="match status" value="1"/>
</dbReference>
<evidence type="ECO:0000313" key="2">
    <source>
        <dbReference type="Proteomes" id="UP000228593"/>
    </source>
</evidence>
<dbReference type="OrthoDB" id="9801450at2"/>
<sequence length="127" mass="14698">MFFPEGQIRVFVYGQPVSMRLSYDGLYALAKHTMQQDPLSGNLFAFINRRANQIKVLYFDRSGWCVWAKRLEQGRLLSNWSTVSTREMDWTGLKLLLEGIEPKRVRRRYQKPSALVANVANIAEKTG</sequence>
<dbReference type="InterPro" id="IPR008878">
    <property type="entry name" value="Transposase_IS66_Orf2"/>
</dbReference>
<accession>A0A2G8T4I1</accession>
<dbReference type="Pfam" id="PF05717">
    <property type="entry name" value="TnpB_IS66"/>
    <property type="match status" value="1"/>
</dbReference>
<evidence type="ECO:0000313" key="1">
    <source>
        <dbReference type="EMBL" id="PIL40873.1"/>
    </source>
</evidence>
<comment type="caution">
    <text evidence="1">The sequence shown here is derived from an EMBL/GenBank/DDBJ whole genome shotgun (WGS) entry which is preliminary data.</text>
</comment>
<dbReference type="AlphaFoldDB" id="A0A2G8T4I1"/>
<keyword evidence="2" id="KW-1185">Reference proteome</keyword>
<name>A0A2G8T4I1_9BURK</name>
<dbReference type="Proteomes" id="UP000228593">
    <property type="component" value="Unassembled WGS sequence"/>
</dbReference>
<reference evidence="1 2" key="1">
    <citation type="submission" date="2017-10" db="EMBL/GenBank/DDBJ databases">
        <title>Massilia psychrophilum sp. nov., a novel purple-pigmented bacterium isolated from Tianshan glacier, Xinjiang Municipality, China.</title>
        <authorList>
            <person name="Wang H."/>
        </authorList>
    </citation>
    <scope>NUCLEOTIDE SEQUENCE [LARGE SCALE GENOMIC DNA]</scope>
    <source>
        <strain evidence="1 2">JCM 30813</strain>
    </source>
</reference>
<dbReference type="PANTHER" id="PTHR36455:SF1">
    <property type="entry name" value="BLR8292 PROTEIN"/>
    <property type="match status" value="1"/>
</dbReference>
<dbReference type="EMBL" id="PDOB01000005">
    <property type="protein sequence ID" value="PIL40873.1"/>
    <property type="molecule type" value="Genomic_DNA"/>
</dbReference>
<dbReference type="RefSeq" id="WP_099914977.1">
    <property type="nucleotide sequence ID" value="NZ_BMHS01000008.1"/>
</dbReference>
<protein>
    <recommendedName>
        <fullName evidence="3">Transposase</fullName>
    </recommendedName>
</protein>
<proteinExistence type="predicted"/>
<evidence type="ECO:0008006" key="3">
    <source>
        <dbReference type="Google" id="ProtNLM"/>
    </source>
</evidence>
<organism evidence="1 2">
    <name type="scientific">Massilia psychrophila</name>
    <dbReference type="NCBI Taxonomy" id="1603353"/>
    <lineage>
        <taxon>Bacteria</taxon>
        <taxon>Pseudomonadati</taxon>
        <taxon>Pseudomonadota</taxon>
        <taxon>Betaproteobacteria</taxon>
        <taxon>Burkholderiales</taxon>
        <taxon>Oxalobacteraceae</taxon>
        <taxon>Telluria group</taxon>
        <taxon>Massilia</taxon>
    </lineage>
</organism>